<proteinExistence type="predicted"/>
<evidence type="ECO:0000313" key="3">
    <source>
        <dbReference type="Proteomes" id="UP000723463"/>
    </source>
</evidence>
<feature type="compositionally biased region" description="Low complexity" evidence="1">
    <location>
        <begin position="41"/>
        <end position="57"/>
    </location>
</feature>
<protein>
    <submittedName>
        <fullName evidence="2">Uncharacterized protein</fullName>
    </submittedName>
</protein>
<name>A0A9P6F7X2_9FUNG</name>
<feature type="region of interest" description="Disordered" evidence="1">
    <location>
        <begin position="23"/>
        <end position="61"/>
    </location>
</feature>
<gene>
    <name evidence="2" type="ORF">EC957_012095</name>
</gene>
<sequence length="233" mass="25605">MHPQFSYGAGNTDINDFDIQATATPSIIPPIPNQMDSPRASSSLQQQPDLSQSDFPSYSMPLEQSAYPHQLSAAEPSNKDFLGHFNPVTFDTISPAQDHFMASTFDSEEVPQGWLWDAYQRAAMDSMLLDRARREQEQQHCLPLVHTPGLSSSHSTTLPSGLYASDSFWHSNALELASRAAALASAPLMSIASAAPLFILPYNGVLQLIRDSAQLLKPVKHICHPWAFTAEPK</sequence>
<dbReference type="AlphaFoldDB" id="A0A9P6F7X2"/>
<reference evidence="2" key="1">
    <citation type="journal article" date="2020" name="Fungal Divers.">
        <title>Resolving the Mortierellaceae phylogeny through synthesis of multi-gene phylogenetics and phylogenomics.</title>
        <authorList>
            <person name="Vandepol N."/>
            <person name="Liber J."/>
            <person name="Desiro A."/>
            <person name="Na H."/>
            <person name="Kennedy M."/>
            <person name="Barry K."/>
            <person name="Grigoriev I.V."/>
            <person name="Miller A.N."/>
            <person name="O'Donnell K."/>
            <person name="Stajich J.E."/>
            <person name="Bonito G."/>
        </authorList>
    </citation>
    <scope>NUCLEOTIDE SEQUENCE</scope>
    <source>
        <strain evidence="2">NRRL 2591</strain>
    </source>
</reference>
<comment type="caution">
    <text evidence="2">The sequence shown here is derived from an EMBL/GenBank/DDBJ whole genome shotgun (WGS) entry which is preliminary data.</text>
</comment>
<keyword evidence="3" id="KW-1185">Reference proteome</keyword>
<dbReference type="EMBL" id="JAAAXW010000090">
    <property type="protein sequence ID" value="KAF9544492.1"/>
    <property type="molecule type" value="Genomic_DNA"/>
</dbReference>
<evidence type="ECO:0000256" key="1">
    <source>
        <dbReference type="SAM" id="MobiDB-lite"/>
    </source>
</evidence>
<accession>A0A9P6F7X2</accession>
<dbReference type="Proteomes" id="UP000723463">
    <property type="component" value="Unassembled WGS sequence"/>
</dbReference>
<evidence type="ECO:0000313" key="2">
    <source>
        <dbReference type="EMBL" id="KAF9544492.1"/>
    </source>
</evidence>
<organism evidence="2 3">
    <name type="scientific">Mortierella hygrophila</name>
    <dbReference type="NCBI Taxonomy" id="979708"/>
    <lineage>
        <taxon>Eukaryota</taxon>
        <taxon>Fungi</taxon>
        <taxon>Fungi incertae sedis</taxon>
        <taxon>Mucoromycota</taxon>
        <taxon>Mortierellomycotina</taxon>
        <taxon>Mortierellomycetes</taxon>
        <taxon>Mortierellales</taxon>
        <taxon>Mortierellaceae</taxon>
        <taxon>Mortierella</taxon>
    </lineage>
</organism>